<comment type="caution">
    <text evidence="1">The sequence shown here is derived from an EMBL/GenBank/DDBJ whole genome shotgun (WGS) entry which is preliminary data.</text>
</comment>
<gene>
    <name evidence="1" type="ORF">ElyMa_000043200</name>
</gene>
<dbReference type="Proteomes" id="UP000762676">
    <property type="component" value="Unassembled WGS sequence"/>
</dbReference>
<name>A0AAV4EEJ5_9GAST</name>
<dbReference type="EMBL" id="BMAT01000063">
    <property type="protein sequence ID" value="GFR58916.1"/>
    <property type="molecule type" value="Genomic_DNA"/>
</dbReference>
<evidence type="ECO:0000313" key="1">
    <source>
        <dbReference type="EMBL" id="GFR58916.1"/>
    </source>
</evidence>
<evidence type="ECO:0000313" key="2">
    <source>
        <dbReference type="Proteomes" id="UP000762676"/>
    </source>
</evidence>
<dbReference type="AlphaFoldDB" id="A0AAV4EEJ5"/>
<reference evidence="1 2" key="1">
    <citation type="journal article" date="2021" name="Elife">
        <title>Chloroplast acquisition without the gene transfer in kleptoplastic sea slugs, Plakobranchus ocellatus.</title>
        <authorList>
            <person name="Maeda T."/>
            <person name="Takahashi S."/>
            <person name="Yoshida T."/>
            <person name="Shimamura S."/>
            <person name="Takaki Y."/>
            <person name="Nagai Y."/>
            <person name="Toyoda A."/>
            <person name="Suzuki Y."/>
            <person name="Arimoto A."/>
            <person name="Ishii H."/>
            <person name="Satoh N."/>
            <person name="Nishiyama T."/>
            <person name="Hasebe M."/>
            <person name="Maruyama T."/>
            <person name="Minagawa J."/>
            <person name="Obokata J."/>
            <person name="Shigenobu S."/>
        </authorList>
    </citation>
    <scope>NUCLEOTIDE SEQUENCE [LARGE SCALE GENOMIC DNA]</scope>
</reference>
<keyword evidence="2" id="KW-1185">Reference proteome</keyword>
<organism evidence="1 2">
    <name type="scientific">Elysia marginata</name>
    <dbReference type="NCBI Taxonomy" id="1093978"/>
    <lineage>
        <taxon>Eukaryota</taxon>
        <taxon>Metazoa</taxon>
        <taxon>Spiralia</taxon>
        <taxon>Lophotrochozoa</taxon>
        <taxon>Mollusca</taxon>
        <taxon>Gastropoda</taxon>
        <taxon>Heterobranchia</taxon>
        <taxon>Euthyneura</taxon>
        <taxon>Panpulmonata</taxon>
        <taxon>Sacoglossa</taxon>
        <taxon>Placobranchoidea</taxon>
        <taxon>Plakobranchidae</taxon>
        <taxon>Elysia</taxon>
    </lineage>
</organism>
<protein>
    <submittedName>
        <fullName evidence="1">Uncharacterized protein</fullName>
    </submittedName>
</protein>
<accession>A0AAV4EEJ5</accession>
<sequence length="80" mass="9127">MIQGRKEEQSQEEVLTCCPSPPVPDDEKADLINFPRHLMLLCSDPVWCQATTLLPSHLYCRLVQLAPLWPPACRELSNPR</sequence>
<proteinExistence type="predicted"/>